<dbReference type="AlphaFoldDB" id="A0A1I4RV56"/>
<evidence type="ECO:0000313" key="2">
    <source>
        <dbReference type="Proteomes" id="UP000182961"/>
    </source>
</evidence>
<accession>A0A1I4RV56</accession>
<keyword evidence="2" id="KW-1185">Reference proteome</keyword>
<sequence>MICFLSNPLRYPTFAKIFYKINITLKRFDKYNFDQIHLFRF</sequence>
<dbReference type="Proteomes" id="UP000182961">
    <property type="component" value="Unassembled WGS sequence"/>
</dbReference>
<dbReference type="EMBL" id="FOUT01000001">
    <property type="protein sequence ID" value="SFM56125.1"/>
    <property type="molecule type" value="Genomic_DNA"/>
</dbReference>
<reference evidence="2" key="1">
    <citation type="submission" date="2016-10" db="EMBL/GenBank/DDBJ databases">
        <authorList>
            <person name="Varghese N."/>
            <person name="Submissions S."/>
        </authorList>
    </citation>
    <scope>NUCLEOTIDE SEQUENCE [LARGE SCALE GENOMIC DNA]</scope>
    <source>
        <strain evidence="2">DSM 4002</strain>
    </source>
</reference>
<protein>
    <submittedName>
        <fullName evidence="1">Uncharacterized protein</fullName>
    </submittedName>
</protein>
<name>A0A1I4RV56_9FLAO</name>
<evidence type="ECO:0000313" key="1">
    <source>
        <dbReference type="EMBL" id="SFM56125.1"/>
    </source>
</evidence>
<gene>
    <name evidence="1" type="ORF">SAMN05444143_101531</name>
</gene>
<organism evidence="1 2">
    <name type="scientific">Flavobacterium succinicans</name>
    <dbReference type="NCBI Taxonomy" id="29536"/>
    <lineage>
        <taxon>Bacteria</taxon>
        <taxon>Pseudomonadati</taxon>
        <taxon>Bacteroidota</taxon>
        <taxon>Flavobacteriia</taxon>
        <taxon>Flavobacteriales</taxon>
        <taxon>Flavobacteriaceae</taxon>
        <taxon>Flavobacterium</taxon>
    </lineage>
</organism>
<proteinExistence type="predicted"/>